<dbReference type="HAMAP" id="MF_00113">
    <property type="entry name" value="QueA"/>
    <property type="match status" value="1"/>
</dbReference>
<keyword evidence="1 5" id="KW-0963">Cytoplasm</keyword>
<dbReference type="NCBIfam" id="TIGR00113">
    <property type="entry name" value="queA"/>
    <property type="match status" value="1"/>
</dbReference>
<accession>A0A956RMG5</accession>
<evidence type="ECO:0000256" key="4">
    <source>
        <dbReference type="ARBA" id="ARBA00022785"/>
    </source>
</evidence>
<dbReference type="InterPro" id="IPR042119">
    <property type="entry name" value="QueA_dom2"/>
</dbReference>
<protein>
    <recommendedName>
        <fullName evidence="5">S-adenosylmethionine:tRNA ribosyltransferase-isomerase</fullName>
        <ecNumber evidence="5">2.4.99.17</ecNumber>
    </recommendedName>
    <alternativeName>
        <fullName evidence="5">Queuosine biosynthesis protein QueA</fullName>
    </alternativeName>
</protein>
<keyword evidence="6" id="KW-0328">Glycosyltransferase</keyword>
<dbReference type="Gene3D" id="3.40.1780.10">
    <property type="entry name" value="QueA-like"/>
    <property type="match status" value="1"/>
</dbReference>
<dbReference type="InterPro" id="IPR003699">
    <property type="entry name" value="QueA"/>
</dbReference>
<evidence type="ECO:0000256" key="5">
    <source>
        <dbReference type="HAMAP-Rule" id="MF_00113"/>
    </source>
</evidence>
<proteinExistence type="inferred from homology"/>
<comment type="subunit">
    <text evidence="5">Monomer.</text>
</comment>
<dbReference type="EMBL" id="JAGQHR010000028">
    <property type="protein sequence ID" value="MCA9726416.1"/>
    <property type="molecule type" value="Genomic_DNA"/>
</dbReference>
<sequence>MTRTEGRRTPADEPDWLAEYDYSLPDEAIARVPVEPRDASRLLLLPRSAGEVGHHRFAELPDLLEPGDCLVVNETRVLPARMFSRLARTGRRVEILLSHPDPDPATPGAWVAILGGSHGLTGGDVLALPGDAGTFRIVERVERERWRILPEGDPLAMMEAVGHLPIPPYLHREDRTEDRTWYQTVFAREAGAIAAPTAGLHFTESVLDRLRARDVAFARIVLHVGPGTFLPVRATSVEDHRVLPERYSVSDEAALLIERTRARGGRVLAVGTTVARTLETVAAQGAVRAGSGWTDLTILPGHRFRSFDGLITNFHLPRSSLLLLVAAFGGRERVLAAYREAVSRGYRFYSYGDAMLIV</sequence>
<evidence type="ECO:0000256" key="3">
    <source>
        <dbReference type="ARBA" id="ARBA00022691"/>
    </source>
</evidence>
<reference evidence="6" key="2">
    <citation type="journal article" date="2021" name="Microbiome">
        <title>Successional dynamics and alternative stable states in a saline activated sludge microbial community over 9 years.</title>
        <authorList>
            <person name="Wang Y."/>
            <person name="Ye J."/>
            <person name="Ju F."/>
            <person name="Liu L."/>
            <person name="Boyd J.A."/>
            <person name="Deng Y."/>
            <person name="Parks D.H."/>
            <person name="Jiang X."/>
            <person name="Yin X."/>
            <person name="Woodcroft B.J."/>
            <person name="Tyson G.W."/>
            <person name="Hugenholtz P."/>
            <person name="Polz M.F."/>
            <person name="Zhang T."/>
        </authorList>
    </citation>
    <scope>NUCLEOTIDE SEQUENCE</scope>
    <source>
        <strain evidence="6">HKST-UBA01</strain>
    </source>
</reference>
<dbReference type="Pfam" id="PF02547">
    <property type="entry name" value="Queuosine_synth"/>
    <property type="match status" value="1"/>
</dbReference>
<dbReference type="InterPro" id="IPR036100">
    <property type="entry name" value="QueA_sf"/>
</dbReference>
<name>A0A956RMG5_UNCEI</name>
<evidence type="ECO:0000313" key="7">
    <source>
        <dbReference type="Proteomes" id="UP000697710"/>
    </source>
</evidence>
<dbReference type="GO" id="GO:0008616">
    <property type="term" value="P:tRNA queuosine(34) biosynthetic process"/>
    <property type="evidence" value="ECO:0007669"/>
    <property type="project" value="UniProtKB-UniRule"/>
</dbReference>
<dbReference type="Proteomes" id="UP000697710">
    <property type="component" value="Unassembled WGS sequence"/>
</dbReference>
<dbReference type="NCBIfam" id="NF001140">
    <property type="entry name" value="PRK00147.1"/>
    <property type="match status" value="1"/>
</dbReference>
<dbReference type="Gene3D" id="2.40.10.240">
    <property type="entry name" value="QueA-like"/>
    <property type="match status" value="1"/>
</dbReference>
<comment type="similarity">
    <text evidence="5">Belongs to the QueA family.</text>
</comment>
<dbReference type="PANTHER" id="PTHR30307:SF0">
    <property type="entry name" value="S-ADENOSYLMETHIONINE:TRNA RIBOSYLTRANSFERASE-ISOMERASE"/>
    <property type="match status" value="1"/>
</dbReference>
<dbReference type="EC" id="2.4.99.17" evidence="5"/>
<evidence type="ECO:0000256" key="2">
    <source>
        <dbReference type="ARBA" id="ARBA00022679"/>
    </source>
</evidence>
<comment type="subcellular location">
    <subcellularLocation>
        <location evidence="5">Cytoplasm</location>
    </subcellularLocation>
</comment>
<keyword evidence="2 5" id="KW-0808">Transferase</keyword>
<comment type="function">
    <text evidence="5">Transfers and isomerizes the ribose moiety from AdoMet to the 7-aminomethyl group of 7-deazaguanine (preQ1-tRNA) to give epoxyqueuosine (oQ-tRNA).</text>
</comment>
<dbReference type="InterPro" id="IPR042118">
    <property type="entry name" value="QueA_dom1"/>
</dbReference>
<comment type="catalytic activity">
    <reaction evidence="5">
        <text>7-aminomethyl-7-carbaguanosine(34) in tRNA + S-adenosyl-L-methionine = epoxyqueuosine(34) in tRNA + adenine + L-methionine + 2 H(+)</text>
        <dbReference type="Rhea" id="RHEA:32155"/>
        <dbReference type="Rhea" id="RHEA-COMP:10342"/>
        <dbReference type="Rhea" id="RHEA-COMP:18582"/>
        <dbReference type="ChEBI" id="CHEBI:15378"/>
        <dbReference type="ChEBI" id="CHEBI:16708"/>
        <dbReference type="ChEBI" id="CHEBI:57844"/>
        <dbReference type="ChEBI" id="CHEBI:59789"/>
        <dbReference type="ChEBI" id="CHEBI:82833"/>
        <dbReference type="ChEBI" id="CHEBI:194443"/>
        <dbReference type="EC" id="2.4.99.17"/>
    </reaction>
</comment>
<dbReference type="SUPFAM" id="SSF111337">
    <property type="entry name" value="QueA-like"/>
    <property type="match status" value="1"/>
</dbReference>
<dbReference type="AlphaFoldDB" id="A0A956RMG5"/>
<dbReference type="GO" id="GO:0005737">
    <property type="term" value="C:cytoplasm"/>
    <property type="evidence" value="ECO:0007669"/>
    <property type="project" value="UniProtKB-SubCell"/>
</dbReference>
<keyword evidence="3 5" id="KW-0949">S-adenosyl-L-methionine</keyword>
<reference evidence="6" key="1">
    <citation type="submission" date="2020-04" db="EMBL/GenBank/DDBJ databases">
        <authorList>
            <person name="Zhang T."/>
        </authorList>
    </citation>
    <scope>NUCLEOTIDE SEQUENCE</scope>
    <source>
        <strain evidence="6">HKST-UBA01</strain>
    </source>
</reference>
<organism evidence="6 7">
    <name type="scientific">Eiseniibacteriota bacterium</name>
    <dbReference type="NCBI Taxonomy" id="2212470"/>
    <lineage>
        <taxon>Bacteria</taxon>
        <taxon>Candidatus Eiseniibacteriota</taxon>
    </lineage>
</organism>
<dbReference type="PANTHER" id="PTHR30307">
    <property type="entry name" value="S-ADENOSYLMETHIONINE:TRNA RIBOSYLTRANSFERASE-ISOMERASE"/>
    <property type="match status" value="1"/>
</dbReference>
<evidence type="ECO:0000256" key="1">
    <source>
        <dbReference type="ARBA" id="ARBA00022490"/>
    </source>
</evidence>
<comment type="pathway">
    <text evidence="5">tRNA modification; tRNA-queuosine biosynthesis.</text>
</comment>
<comment type="caution">
    <text evidence="6">The sequence shown here is derived from an EMBL/GenBank/DDBJ whole genome shotgun (WGS) entry which is preliminary data.</text>
</comment>
<evidence type="ECO:0000313" key="6">
    <source>
        <dbReference type="EMBL" id="MCA9726416.1"/>
    </source>
</evidence>
<gene>
    <name evidence="5 6" type="primary">queA</name>
    <name evidence="6" type="ORF">KC729_01955</name>
</gene>
<keyword evidence="4 5" id="KW-0671">Queuosine biosynthesis</keyword>
<dbReference type="GO" id="GO:0051075">
    <property type="term" value="F:S-adenosylmethionine:tRNA ribosyltransferase-isomerase activity"/>
    <property type="evidence" value="ECO:0007669"/>
    <property type="project" value="UniProtKB-EC"/>
</dbReference>